<reference evidence="2 3" key="1">
    <citation type="submission" date="2018-01" db="EMBL/GenBank/DDBJ databases">
        <title>Complete genome sequence of Salinigranum rubrum GX10T, an extremely halophilic archaeon isolated from a marine solar saltern.</title>
        <authorList>
            <person name="Han S."/>
        </authorList>
    </citation>
    <scope>NUCLEOTIDE SEQUENCE [LARGE SCALE GENOMIC DNA]</scope>
    <source>
        <strain evidence="2 3">GX10</strain>
    </source>
</reference>
<dbReference type="KEGG" id="srub:C2R22_14505"/>
<dbReference type="RefSeq" id="WP_103426394.1">
    <property type="nucleotide sequence ID" value="NZ_CP026309.1"/>
</dbReference>
<keyword evidence="3" id="KW-1185">Reference proteome</keyword>
<name>A0A2I8VLD5_9EURY</name>
<proteinExistence type="predicted"/>
<evidence type="ECO:0000313" key="2">
    <source>
        <dbReference type="EMBL" id="AUV82705.1"/>
    </source>
</evidence>
<dbReference type="OrthoDB" id="239538at2157"/>
<feature type="region of interest" description="Disordered" evidence="1">
    <location>
        <begin position="218"/>
        <end position="256"/>
    </location>
</feature>
<dbReference type="AlphaFoldDB" id="A0A2I8VLD5"/>
<feature type="compositionally biased region" description="Low complexity" evidence="1">
    <location>
        <begin position="222"/>
        <end position="247"/>
    </location>
</feature>
<organism evidence="2 3">
    <name type="scientific">Salinigranum rubrum</name>
    <dbReference type="NCBI Taxonomy" id="755307"/>
    <lineage>
        <taxon>Archaea</taxon>
        <taxon>Methanobacteriati</taxon>
        <taxon>Methanobacteriota</taxon>
        <taxon>Stenosarchaea group</taxon>
        <taxon>Halobacteria</taxon>
        <taxon>Halobacteriales</taxon>
        <taxon>Haloferacaceae</taxon>
        <taxon>Salinigranum</taxon>
    </lineage>
</organism>
<feature type="compositionally biased region" description="Basic residues" evidence="1">
    <location>
        <begin position="346"/>
        <end position="357"/>
    </location>
</feature>
<dbReference type="Proteomes" id="UP000236584">
    <property type="component" value="Chromosome"/>
</dbReference>
<accession>A0A2I8VLD5</accession>
<feature type="region of interest" description="Disordered" evidence="1">
    <location>
        <begin position="329"/>
        <end position="357"/>
    </location>
</feature>
<dbReference type="GeneID" id="35593327"/>
<evidence type="ECO:0000256" key="1">
    <source>
        <dbReference type="SAM" id="MobiDB-lite"/>
    </source>
</evidence>
<dbReference type="EMBL" id="CP026309">
    <property type="protein sequence ID" value="AUV82705.1"/>
    <property type="molecule type" value="Genomic_DNA"/>
</dbReference>
<evidence type="ECO:0000313" key="3">
    <source>
        <dbReference type="Proteomes" id="UP000236584"/>
    </source>
</evidence>
<protein>
    <submittedName>
        <fullName evidence="2">Uncharacterized protein</fullName>
    </submittedName>
</protein>
<gene>
    <name evidence="2" type="ORF">C2R22_14505</name>
</gene>
<sequence length="357" mass="35553">MDSWEGLPRLVVVAFLVSVALGGGAVAQVDEPVWAPETAAALERIVDGHNAAVDGVDLGPAGNLARDQRVTLTVTDTDGSVARFSFRTDAAAHVVDFRAGPRDDATVRMFTDPATVDRIADAPDRTAAFEAAVRAGDVRIEGVGLLNRTAWALVGLVLWALASPLQAAAVGAVVLLGAGALAVAGTKVVGGGAVVAGSVGATGTSGTGVGATGVSGAGASGSTGATTGSSSTGVSASGTSSGASATGPSGGGVTESASDALAATGANTMTAGSSVNPVGVADRVLSVFERALFIVAIVKKLGRRVRRGLGSTVARVLGRFGFVRAVDEDEKPTGDAVVEPPERPPIRRRGVARRRRR</sequence>